<keyword evidence="2" id="KW-1185">Reference proteome</keyword>
<gene>
    <name evidence="1" type="ORF">GCM10010517_79610</name>
</gene>
<comment type="caution">
    <text evidence="1">The sequence shown here is derived from an EMBL/GenBank/DDBJ whole genome shotgun (WGS) entry which is preliminary data.</text>
</comment>
<accession>A0ABN3WEF1</accession>
<sequence length="53" mass="5498">MAHRLSDRLGLTVEATCLGAAGRRLSWSDGPTCPRVKALVAEADPPAASTHPS</sequence>
<proteinExistence type="predicted"/>
<dbReference type="Proteomes" id="UP001500831">
    <property type="component" value="Unassembled WGS sequence"/>
</dbReference>
<organism evidence="1 2">
    <name type="scientific">Streptosporangium fragile</name>
    <dbReference type="NCBI Taxonomy" id="46186"/>
    <lineage>
        <taxon>Bacteria</taxon>
        <taxon>Bacillati</taxon>
        <taxon>Actinomycetota</taxon>
        <taxon>Actinomycetes</taxon>
        <taxon>Streptosporangiales</taxon>
        <taxon>Streptosporangiaceae</taxon>
        <taxon>Streptosporangium</taxon>
    </lineage>
</organism>
<evidence type="ECO:0000313" key="1">
    <source>
        <dbReference type="EMBL" id="GAA2913057.1"/>
    </source>
</evidence>
<name>A0ABN3WEF1_9ACTN</name>
<dbReference type="EMBL" id="BAAAVI010000121">
    <property type="protein sequence ID" value="GAA2913057.1"/>
    <property type="molecule type" value="Genomic_DNA"/>
</dbReference>
<evidence type="ECO:0000313" key="2">
    <source>
        <dbReference type="Proteomes" id="UP001500831"/>
    </source>
</evidence>
<reference evidence="1 2" key="1">
    <citation type="journal article" date="2019" name="Int. J. Syst. Evol. Microbiol.">
        <title>The Global Catalogue of Microorganisms (GCM) 10K type strain sequencing project: providing services to taxonomists for standard genome sequencing and annotation.</title>
        <authorList>
            <consortium name="The Broad Institute Genomics Platform"/>
            <consortium name="The Broad Institute Genome Sequencing Center for Infectious Disease"/>
            <person name="Wu L."/>
            <person name="Ma J."/>
        </authorList>
    </citation>
    <scope>NUCLEOTIDE SEQUENCE [LARGE SCALE GENOMIC DNA]</scope>
    <source>
        <strain evidence="1 2">JCM 6242</strain>
    </source>
</reference>
<protein>
    <submittedName>
        <fullName evidence="1">Uncharacterized protein</fullName>
    </submittedName>
</protein>
<dbReference type="RefSeq" id="WP_344982119.1">
    <property type="nucleotide sequence ID" value="NZ_BAAAVI010000121.1"/>
</dbReference>